<dbReference type="Pfam" id="PF22621">
    <property type="entry name" value="CurL-like_PKS_C"/>
    <property type="match status" value="1"/>
</dbReference>
<dbReference type="EMBL" id="CP001287">
    <property type="protein sequence ID" value="ACK67007.1"/>
    <property type="molecule type" value="Genomic_DNA"/>
</dbReference>
<dbReference type="Pfam" id="PF14765">
    <property type="entry name" value="PS-DH"/>
    <property type="match status" value="1"/>
</dbReference>
<evidence type="ECO:0000256" key="4">
    <source>
        <dbReference type="PROSITE-ProRule" id="PRU01363"/>
    </source>
</evidence>
<reference evidence="9" key="1">
    <citation type="journal article" date="2011" name="MBio">
        <title>Novel metabolic attributes of the genus Cyanothece, comprising a group of unicellular nitrogen-fixing Cyanobacteria.</title>
        <authorList>
            <person name="Bandyopadhyay A."/>
            <person name="Elvitigala T."/>
            <person name="Welsh E."/>
            <person name="Stockel J."/>
            <person name="Liberton M."/>
            <person name="Min H."/>
            <person name="Sherman L.A."/>
            <person name="Pakrasi H.B."/>
        </authorList>
    </citation>
    <scope>NUCLEOTIDE SEQUENCE [LARGE SCALE GENOMIC DNA]</scope>
    <source>
        <strain evidence="9">PCC 8801</strain>
    </source>
</reference>
<name>B7JWG2_RIPO1</name>
<dbReference type="OrthoDB" id="499075at2"/>
<dbReference type="InterPro" id="IPR001227">
    <property type="entry name" value="Ac_transferase_dom_sf"/>
</dbReference>
<feature type="domain" description="PKS/mFAS DH" evidence="7">
    <location>
        <begin position="928"/>
        <end position="1225"/>
    </location>
</feature>
<dbReference type="InterPro" id="IPR049551">
    <property type="entry name" value="PKS_DH_C"/>
</dbReference>
<dbReference type="Proteomes" id="UP000008204">
    <property type="component" value="Chromosome"/>
</dbReference>
<dbReference type="GO" id="GO:0006633">
    <property type="term" value="P:fatty acid biosynthetic process"/>
    <property type="evidence" value="ECO:0007669"/>
    <property type="project" value="InterPro"/>
</dbReference>
<protein>
    <submittedName>
        <fullName evidence="8">Erythronolide synthase</fullName>
        <ecNumber evidence="8">2.3.1.94</ecNumber>
    </submittedName>
</protein>
<dbReference type="InterPro" id="IPR014031">
    <property type="entry name" value="Ketoacyl_synth_C"/>
</dbReference>
<dbReference type="Pfam" id="PF02801">
    <property type="entry name" value="Ketoacyl-synt_C"/>
    <property type="match status" value="1"/>
</dbReference>
<dbReference type="SMART" id="SM00827">
    <property type="entry name" value="PKS_AT"/>
    <property type="match status" value="1"/>
</dbReference>
<keyword evidence="2" id="KW-0597">Phosphoprotein</keyword>
<dbReference type="SMART" id="SM00826">
    <property type="entry name" value="PKS_DH"/>
    <property type="match status" value="1"/>
</dbReference>
<dbReference type="InterPro" id="IPR009081">
    <property type="entry name" value="PP-bd_ACP"/>
</dbReference>
<dbReference type="InterPro" id="IPR016035">
    <property type="entry name" value="Acyl_Trfase/lysoPLipase"/>
</dbReference>
<feature type="domain" description="Carrier" evidence="5">
    <location>
        <begin position="1252"/>
        <end position="1329"/>
    </location>
</feature>
<dbReference type="InterPro" id="IPR016036">
    <property type="entry name" value="Malonyl_transacylase_ACP-bd"/>
</dbReference>
<dbReference type="Gene3D" id="3.30.70.250">
    <property type="entry name" value="Malonyl-CoA ACP transacylase, ACP-binding"/>
    <property type="match status" value="1"/>
</dbReference>
<dbReference type="Pfam" id="PF00698">
    <property type="entry name" value="Acyl_transf_1"/>
    <property type="match status" value="1"/>
</dbReference>
<keyword evidence="1" id="KW-0596">Phosphopantetheine</keyword>
<dbReference type="InterPro" id="IPR014043">
    <property type="entry name" value="Acyl_transferase_dom"/>
</dbReference>
<dbReference type="GO" id="GO:0004312">
    <property type="term" value="F:fatty acid synthase activity"/>
    <property type="evidence" value="ECO:0007669"/>
    <property type="project" value="TreeGrafter"/>
</dbReference>
<dbReference type="PROSITE" id="PS00606">
    <property type="entry name" value="KS3_1"/>
    <property type="match status" value="1"/>
</dbReference>
<keyword evidence="3 8" id="KW-0808">Transferase</keyword>
<dbReference type="FunFam" id="3.40.47.10:FF:000019">
    <property type="entry name" value="Polyketide synthase type I"/>
    <property type="match status" value="1"/>
</dbReference>
<dbReference type="InterPro" id="IPR018201">
    <property type="entry name" value="Ketoacyl_synth_AS"/>
</dbReference>
<feature type="active site" description="Proton donor; for dehydratase activity" evidence="4">
    <location>
        <position position="1139"/>
    </location>
</feature>
<dbReference type="HOGENOM" id="CLU_000022_35_7_3"/>
<evidence type="ECO:0000256" key="1">
    <source>
        <dbReference type="ARBA" id="ARBA00022450"/>
    </source>
</evidence>
<evidence type="ECO:0000259" key="6">
    <source>
        <dbReference type="PROSITE" id="PS52004"/>
    </source>
</evidence>
<dbReference type="InterPro" id="IPR016039">
    <property type="entry name" value="Thiolase-like"/>
</dbReference>
<dbReference type="PROSITE" id="PS52004">
    <property type="entry name" value="KS3_2"/>
    <property type="match status" value="1"/>
</dbReference>
<dbReference type="SMART" id="SM00823">
    <property type="entry name" value="PKS_PP"/>
    <property type="match status" value="1"/>
</dbReference>
<evidence type="ECO:0000259" key="5">
    <source>
        <dbReference type="PROSITE" id="PS50075"/>
    </source>
</evidence>
<evidence type="ECO:0000256" key="3">
    <source>
        <dbReference type="ARBA" id="ARBA00022679"/>
    </source>
</evidence>
<dbReference type="InterPro" id="IPR020841">
    <property type="entry name" value="PKS_Beta-ketoAc_synthase_dom"/>
</dbReference>
<dbReference type="eggNOG" id="COG3321">
    <property type="taxonomic scope" value="Bacteria"/>
</dbReference>
<dbReference type="InterPro" id="IPR036736">
    <property type="entry name" value="ACP-like_sf"/>
</dbReference>
<evidence type="ECO:0000313" key="9">
    <source>
        <dbReference type="Proteomes" id="UP000008204"/>
    </source>
</evidence>
<proteinExistence type="predicted"/>
<dbReference type="GO" id="GO:0005737">
    <property type="term" value="C:cytoplasm"/>
    <property type="evidence" value="ECO:0007669"/>
    <property type="project" value="TreeGrafter"/>
</dbReference>
<sequence length="1349" mass="150410">MNNQPDTLNQLSPLQKAALAVKEMRAKLEAMEESLGEPIAIVGMGCRFPGGYHDPDSFWEGLCQGIDATREIPRDRWNVDAYYDPNAETIGKSYTKRGGFLERVDEFDADFFGLTPREVTLMDPQQRLLLEISWEALENAAIAPNQLMGSQSGVFLGISVNEYGHQTLGGNPEAIDVYTATGNALSIAAGRLAHYFGFQGPALVVDTACSSSLTAIHLACQSLRKRESNLVIAGGIFLMLSPHSLVSMAKLKALSADGRCKTFDASADGYGRGEGCGLVVLKRLSDAVAENNRILAVIRGSAINQDGRSSGLTVPNGQSQQACLRSALRDAKIDPSSVSYVETHGTGTALGDPIEVKAIAEVYCTLKNRKTPLSIGSVKTNIAHLEAAAGVASLIKVVLGLNHQKLPPHLHLKRLNPHLEGLSINIPTVLTPWTVEAGQKRVAGVSSFGFSGTNAHVVVEEWNGQQLTGNRQQETGNFPYLLTLSAKNNEAFKALASRYQQFLVNHPEIALGDVCFTANTGRSHFNYRGAIVAETREEMIQQLSEFALLGVDETQKMTPKIAFLFTGQGSQYVNMGYQLYQTFAVFRDALNDCDNLLKPYLDKSLLTIIYPVEGTNNSQNTTLLDQTIYTQPALFSLEYALVKLWQSWGIKPDIVMGHSVGEYVAACVAGIFRLEDALKLIAQRGRLMNELPQTGSMVAVFASETIVKEFIVSWQDKVSIAAVNGSSSVVISGDKEAIKRIVAKLESQGIETRQLNVFNGFHSPLIEPIQDQFYEVAKTINYHHPNLEIISNLQESPEQMASADYWCRHLREPVQFFAGIQTLRNQNYQLFLEIGSSPTLIKMGQRCFDQPIGTWLPSLEPKQADNFVILNSLKMLYSQGITINWQQFYQDFSYQPIALPTYPFQRQRYWHQKASSYQDKSSSQFSLFPLLDQRISSPLKPIQLTSQVNLQRLPLVRDHCINGMPLMNLVVYLEMVFEGVKAVWGKSISQVDNFKIVQALIFSDENSRNLQLIFTPEDEQTLTFEIFSSLVSNSFDLETEDNFNKTHDHWILHATGKIVLGELESAKKDLNSLVFDNLSDQYSETLSGQEFYQQIQQKGIILGESCQQIQQIWRNNGEAIARIKTMGETPYILPLREIDAWIQTFLATFNQDSDLYLLVGLESFRFYTYPQHSPPRNWMGQAKLTPSRYQQETIFGTLSLLTEDGYLVGEIINAELKRINVDKTQLKPQNSFSLVPQIPKITRESLLEANPIDCQSMLQSYIQATLANSLQVSLTAIDPQQSLIYLLDSLMAMELRSHLEKDLGLSVSLEYLLGDRNIQQLTTLLLDQLAIATMTPSTEFTDDMEEILL</sequence>
<dbReference type="Gene3D" id="3.40.366.10">
    <property type="entry name" value="Malonyl-Coenzyme A Acyl Carrier Protein, domain 2"/>
    <property type="match status" value="1"/>
</dbReference>
<dbReference type="SUPFAM" id="SSF47336">
    <property type="entry name" value="ACP-like"/>
    <property type="match status" value="1"/>
</dbReference>
<dbReference type="Gene3D" id="3.30.70.3290">
    <property type="match status" value="1"/>
</dbReference>
<dbReference type="InterPro" id="IPR014030">
    <property type="entry name" value="Ketoacyl_synth_N"/>
</dbReference>
<dbReference type="CDD" id="cd00833">
    <property type="entry name" value="PKS"/>
    <property type="match status" value="1"/>
</dbReference>
<dbReference type="InterPro" id="IPR049552">
    <property type="entry name" value="PKS_DH_N"/>
</dbReference>
<dbReference type="EC" id="2.3.1.94" evidence="8"/>
<accession>B7JWG2</accession>
<dbReference type="GO" id="GO:0031177">
    <property type="term" value="F:phosphopantetheine binding"/>
    <property type="evidence" value="ECO:0007669"/>
    <property type="project" value="InterPro"/>
</dbReference>
<organism evidence="8 9">
    <name type="scientific">Rippkaea orientalis (strain PCC 8801 / RF-1)</name>
    <name type="common">Cyanothece sp. (strain PCC 8801)</name>
    <dbReference type="NCBI Taxonomy" id="41431"/>
    <lineage>
        <taxon>Bacteria</taxon>
        <taxon>Bacillati</taxon>
        <taxon>Cyanobacteriota</taxon>
        <taxon>Cyanophyceae</taxon>
        <taxon>Oscillatoriophycideae</taxon>
        <taxon>Chroococcales</taxon>
        <taxon>Aphanothecaceae</taxon>
        <taxon>Rippkaea</taxon>
        <taxon>Rippkaea orientalis</taxon>
    </lineage>
</organism>
<dbReference type="PANTHER" id="PTHR43775:SF37">
    <property type="entry name" value="SI:DKEY-61P9.11"/>
    <property type="match status" value="1"/>
</dbReference>
<dbReference type="RefSeq" id="WP_012596269.1">
    <property type="nucleotide sequence ID" value="NC_011726.1"/>
</dbReference>
<feature type="region of interest" description="N-terminal hotdog fold" evidence="4">
    <location>
        <begin position="928"/>
        <end position="1065"/>
    </location>
</feature>
<dbReference type="GO" id="GO:0071770">
    <property type="term" value="P:DIM/DIP cell wall layer assembly"/>
    <property type="evidence" value="ECO:0007669"/>
    <property type="project" value="TreeGrafter"/>
</dbReference>
<keyword evidence="9" id="KW-1185">Reference proteome</keyword>
<dbReference type="SUPFAM" id="SSF53901">
    <property type="entry name" value="Thiolase-like"/>
    <property type="match status" value="1"/>
</dbReference>
<dbReference type="KEGG" id="cyp:PCC8801_3023"/>
<gene>
    <name evidence="8" type="ordered locus">PCC8801_3023</name>
</gene>
<dbReference type="InterPro" id="IPR042104">
    <property type="entry name" value="PKS_dehydratase_sf"/>
</dbReference>
<evidence type="ECO:0000313" key="8">
    <source>
        <dbReference type="EMBL" id="ACK67007.1"/>
    </source>
</evidence>
<evidence type="ECO:0000256" key="2">
    <source>
        <dbReference type="ARBA" id="ARBA00022553"/>
    </source>
</evidence>
<dbReference type="GO" id="GO:0047879">
    <property type="term" value="F:erythronolide synthase activity"/>
    <property type="evidence" value="ECO:0007669"/>
    <property type="project" value="UniProtKB-EC"/>
</dbReference>
<dbReference type="GO" id="GO:0004315">
    <property type="term" value="F:3-oxoacyl-[acyl-carrier-protein] synthase activity"/>
    <property type="evidence" value="ECO:0007669"/>
    <property type="project" value="InterPro"/>
</dbReference>
<feature type="active site" description="Proton acceptor; for dehydratase activity" evidence="4">
    <location>
        <position position="959"/>
    </location>
</feature>
<dbReference type="PROSITE" id="PS50075">
    <property type="entry name" value="CARRIER"/>
    <property type="match status" value="1"/>
</dbReference>
<keyword evidence="8" id="KW-0012">Acyltransferase</keyword>
<dbReference type="InterPro" id="IPR050091">
    <property type="entry name" value="PKS_NRPS_Biosynth_Enz"/>
</dbReference>
<feature type="region of interest" description="C-terminal hotdog fold" evidence="4">
    <location>
        <begin position="1083"/>
        <end position="1225"/>
    </location>
</feature>
<dbReference type="Gene3D" id="1.10.1200.10">
    <property type="entry name" value="ACP-like"/>
    <property type="match status" value="1"/>
</dbReference>
<dbReference type="Pfam" id="PF21089">
    <property type="entry name" value="PKS_DH_N"/>
    <property type="match status" value="1"/>
</dbReference>
<dbReference type="SUPFAM" id="SSF52151">
    <property type="entry name" value="FabD/lysophospholipase-like"/>
    <property type="match status" value="1"/>
</dbReference>
<dbReference type="PROSITE" id="PS52019">
    <property type="entry name" value="PKS_MFAS_DH"/>
    <property type="match status" value="1"/>
</dbReference>
<dbReference type="Gene3D" id="3.40.47.10">
    <property type="match status" value="1"/>
</dbReference>
<dbReference type="InterPro" id="IPR020807">
    <property type="entry name" value="PKS_DH"/>
</dbReference>
<evidence type="ECO:0000259" key="7">
    <source>
        <dbReference type="PROSITE" id="PS52019"/>
    </source>
</evidence>
<dbReference type="Gene3D" id="3.10.129.110">
    <property type="entry name" value="Polyketide synthase dehydratase"/>
    <property type="match status" value="1"/>
</dbReference>
<dbReference type="SUPFAM" id="SSF55048">
    <property type="entry name" value="Probable ACP-binding domain of malonyl-CoA ACP transacylase"/>
    <property type="match status" value="1"/>
</dbReference>
<dbReference type="FunFam" id="3.40.366.10:FF:000002">
    <property type="entry name" value="Probable polyketide synthase 2"/>
    <property type="match status" value="1"/>
</dbReference>
<feature type="domain" description="Ketosynthase family 3 (KS3)" evidence="6">
    <location>
        <begin position="36"/>
        <end position="461"/>
    </location>
</feature>
<dbReference type="SMART" id="SM00825">
    <property type="entry name" value="PKS_KS"/>
    <property type="match status" value="1"/>
</dbReference>
<dbReference type="GO" id="GO:0005886">
    <property type="term" value="C:plasma membrane"/>
    <property type="evidence" value="ECO:0007669"/>
    <property type="project" value="TreeGrafter"/>
</dbReference>
<dbReference type="Pfam" id="PF00550">
    <property type="entry name" value="PP-binding"/>
    <property type="match status" value="1"/>
</dbReference>
<dbReference type="PANTHER" id="PTHR43775">
    <property type="entry name" value="FATTY ACID SYNTHASE"/>
    <property type="match status" value="1"/>
</dbReference>
<dbReference type="InterPro" id="IPR049900">
    <property type="entry name" value="PKS_mFAS_DH"/>
</dbReference>
<dbReference type="Pfam" id="PF00109">
    <property type="entry name" value="ketoacyl-synt"/>
    <property type="match status" value="1"/>
</dbReference>
<dbReference type="InterPro" id="IPR020806">
    <property type="entry name" value="PKS_PP-bd"/>
</dbReference>
<dbReference type="STRING" id="41431.PCC8801_3023"/>